<evidence type="ECO:0000256" key="1">
    <source>
        <dbReference type="SAM" id="SignalP"/>
    </source>
</evidence>
<dbReference type="InterPro" id="IPR000917">
    <property type="entry name" value="Sulfatase_N"/>
</dbReference>
<proteinExistence type="predicted"/>
<feature type="signal peptide" evidence="1">
    <location>
        <begin position="1"/>
        <end position="22"/>
    </location>
</feature>
<protein>
    <submittedName>
        <fullName evidence="3">Arylsulfatase</fullName>
    </submittedName>
</protein>
<feature type="domain" description="Sulfatase N-terminal" evidence="2">
    <location>
        <begin position="26"/>
        <end position="352"/>
    </location>
</feature>
<gene>
    <name evidence="3" type="ORF">FV139_10410</name>
</gene>
<dbReference type="Gene3D" id="3.40.720.10">
    <property type="entry name" value="Alkaline Phosphatase, subunit A"/>
    <property type="match status" value="1"/>
</dbReference>
<comment type="caution">
    <text evidence="3">The sequence shown here is derived from an EMBL/GenBank/DDBJ whole genome shotgun (WGS) entry which is preliminary data.</text>
</comment>
<dbReference type="PANTHER" id="PTHR43751">
    <property type="entry name" value="SULFATASE"/>
    <property type="match status" value="1"/>
</dbReference>
<dbReference type="Pfam" id="PF00884">
    <property type="entry name" value="Sulfatase"/>
    <property type="match status" value="1"/>
</dbReference>
<dbReference type="RefSeq" id="WP_148068656.1">
    <property type="nucleotide sequence ID" value="NZ_VRZA01000003.1"/>
</dbReference>
<dbReference type="CDD" id="cd16142">
    <property type="entry name" value="ARS_like"/>
    <property type="match status" value="1"/>
</dbReference>
<keyword evidence="1" id="KW-0732">Signal</keyword>
<accession>A0A5C9A0C8</accession>
<evidence type="ECO:0000313" key="4">
    <source>
        <dbReference type="Proteomes" id="UP000321039"/>
    </source>
</evidence>
<organism evidence="3 4">
    <name type="scientific">Parahaliea maris</name>
    <dbReference type="NCBI Taxonomy" id="2716870"/>
    <lineage>
        <taxon>Bacteria</taxon>
        <taxon>Pseudomonadati</taxon>
        <taxon>Pseudomonadota</taxon>
        <taxon>Gammaproteobacteria</taxon>
        <taxon>Cellvibrionales</taxon>
        <taxon>Halieaceae</taxon>
        <taxon>Parahaliea</taxon>
    </lineage>
</organism>
<dbReference type="InterPro" id="IPR017850">
    <property type="entry name" value="Alkaline_phosphatase_core_sf"/>
</dbReference>
<feature type="chain" id="PRO_5023095294" evidence="1">
    <location>
        <begin position="23"/>
        <end position="512"/>
    </location>
</feature>
<dbReference type="InterPro" id="IPR052701">
    <property type="entry name" value="GAG_Ulvan_Degrading_Sulfatases"/>
</dbReference>
<dbReference type="Gene3D" id="3.30.1120.10">
    <property type="match status" value="1"/>
</dbReference>
<sequence length="512" mass="57660">MLVSLSRFALLLLLVLSPLAGAADKPNILVIWGDDIGWSNLSAYHRGMLGGRTPNIDRIAREGAMFTDYYGEQSCTAGRSAFITGQHPLRTGLLKVGMPGADIGLRPEDPTLAELLKPLGYATGQFGKNHLGDKDEFLPSNHGFDEFFGNLYHLNAEEEPETYFYPKDPEFRKRFAPRGVIHSYADGRVEDTGPLSRKRMETVDQEFTDAAVDFMDRAVAADKPFFVWFNATRMHNWTRLSDKWEGSTGYGLYADGLNEHDHNVGQLLDQLDKLGVSDNTIVIYSTDNGAQLGTYPDGGSEPFRGEKGSTWEGGFRVPALVRWPGVVEPGRVINDIFSHLDWMPTLMAAAGVEDIAGKLKSGYSAGGKQYRVYLDGYNQTDLLAGKGPGRRETLFYFDDNAQLNAVRWKDWKVHFAFQMEGWTGPREPLNFPRIVHLRSDPYERSLDSGMYTRFFADQLWMFVPMQQVVGQWLGTFREFPPRQPTASFSIDRLMNQMQMMLQARQQGTASRN</sequence>
<dbReference type="EMBL" id="VRZA01000003">
    <property type="protein sequence ID" value="TXS94315.1"/>
    <property type="molecule type" value="Genomic_DNA"/>
</dbReference>
<reference evidence="3 4" key="1">
    <citation type="submission" date="2019-08" db="EMBL/GenBank/DDBJ databases">
        <title>Parahaliea maris sp. nov., isolated from the surface seawater.</title>
        <authorList>
            <person name="Liu Y."/>
        </authorList>
    </citation>
    <scope>NUCLEOTIDE SEQUENCE [LARGE SCALE GENOMIC DNA]</scope>
    <source>
        <strain evidence="3 4">HSLHS9</strain>
    </source>
</reference>
<dbReference type="AlphaFoldDB" id="A0A5C9A0C8"/>
<dbReference type="Proteomes" id="UP000321039">
    <property type="component" value="Unassembled WGS sequence"/>
</dbReference>
<dbReference type="PANTHER" id="PTHR43751:SF2">
    <property type="entry name" value="SULFATASE N-TERMINAL DOMAIN-CONTAINING PROTEIN"/>
    <property type="match status" value="1"/>
</dbReference>
<evidence type="ECO:0000259" key="2">
    <source>
        <dbReference type="Pfam" id="PF00884"/>
    </source>
</evidence>
<dbReference type="SUPFAM" id="SSF53649">
    <property type="entry name" value="Alkaline phosphatase-like"/>
    <property type="match status" value="1"/>
</dbReference>
<name>A0A5C9A0C8_9GAMM</name>
<evidence type="ECO:0000313" key="3">
    <source>
        <dbReference type="EMBL" id="TXS94315.1"/>
    </source>
</evidence>
<keyword evidence="4" id="KW-1185">Reference proteome</keyword>